<dbReference type="SUPFAM" id="SSF158791">
    <property type="entry name" value="MgtE N-terminal domain-like"/>
    <property type="match status" value="1"/>
</dbReference>
<evidence type="ECO:0000313" key="4">
    <source>
        <dbReference type="Proteomes" id="UP000321230"/>
    </source>
</evidence>
<proteinExistence type="predicted"/>
<organism evidence="3 4">
    <name type="scientific">Gluconobacter wancherniae NBRC 103581</name>
    <dbReference type="NCBI Taxonomy" id="656744"/>
    <lineage>
        <taxon>Bacteria</taxon>
        <taxon>Pseudomonadati</taxon>
        <taxon>Pseudomonadota</taxon>
        <taxon>Alphaproteobacteria</taxon>
        <taxon>Acetobacterales</taxon>
        <taxon>Acetobacteraceae</taxon>
        <taxon>Gluconobacter</taxon>
    </lineage>
</organism>
<feature type="domain" description="Magnesium transporter MgtE intracellular" evidence="2">
    <location>
        <begin position="137"/>
        <end position="209"/>
    </location>
</feature>
<keyword evidence="4" id="KW-1185">Reference proteome</keyword>
<evidence type="ECO:0000259" key="2">
    <source>
        <dbReference type="Pfam" id="PF03448"/>
    </source>
</evidence>
<protein>
    <recommendedName>
        <fullName evidence="2">Magnesium transporter MgtE intracellular domain-containing protein</fullName>
    </recommendedName>
</protein>
<gene>
    <name evidence="3" type="ORF">GWA01_24150</name>
</gene>
<keyword evidence="1" id="KW-0175">Coiled coil</keyword>
<feature type="coiled-coil region" evidence="1">
    <location>
        <begin position="91"/>
        <end position="121"/>
    </location>
</feature>
<sequence>MIVLLTTKIYAIAADVAPSSSTEQIASAGGPPAATVVPPPPLATEKKSVAASANLCAQGGCEGKTSPATMVGAGQNVAPQQTANPQSSALMQDLAARKADLDRQTEALGERQRLIDAAEAELQRRMVALSEKEDHLADGQRHAAILSHEDTDRLVRIYEAMRPADAAAIFNVLDLRVGVPLLKKMSPRKASAIMALMSPQRAILATQLLASETGRPVLQESH</sequence>
<dbReference type="RefSeq" id="WP_228118626.1">
    <property type="nucleotide sequence ID" value="NZ_BARC01000001.1"/>
</dbReference>
<reference evidence="3 4" key="1">
    <citation type="submission" date="2019-07" db="EMBL/GenBank/DDBJ databases">
        <title>Whole genome shotgun sequence of Gluconobacter wancherniae NBRC 103581.</title>
        <authorList>
            <person name="Hosoyama A."/>
            <person name="Uohara A."/>
            <person name="Ohji S."/>
            <person name="Ichikawa N."/>
        </authorList>
    </citation>
    <scope>NUCLEOTIDE SEQUENCE [LARGE SCALE GENOMIC DNA]</scope>
    <source>
        <strain evidence="3 4">NBRC 103581</strain>
    </source>
</reference>
<evidence type="ECO:0000256" key="1">
    <source>
        <dbReference type="SAM" id="Coils"/>
    </source>
</evidence>
<dbReference type="EMBL" id="BJUZ01000004">
    <property type="protein sequence ID" value="GEK94645.1"/>
    <property type="molecule type" value="Genomic_DNA"/>
</dbReference>
<dbReference type="Proteomes" id="UP000321230">
    <property type="component" value="Unassembled WGS sequence"/>
</dbReference>
<dbReference type="AlphaFoldDB" id="A0A511B2I4"/>
<dbReference type="InterPro" id="IPR006668">
    <property type="entry name" value="Mg_transptr_MgtE_intracell_dom"/>
</dbReference>
<evidence type="ECO:0000313" key="3">
    <source>
        <dbReference type="EMBL" id="GEK94645.1"/>
    </source>
</evidence>
<accession>A0A511B2I4</accession>
<name>A0A511B2I4_9PROT</name>
<comment type="caution">
    <text evidence="3">The sequence shown here is derived from an EMBL/GenBank/DDBJ whole genome shotgun (WGS) entry which is preliminary data.</text>
</comment>
<dbReference type="Pfam" id="PF03448">
    <property type="entry name" value="MgtE_N"/>
    <property type="match status" value="1"/>
</dbReference>